<dbReference type="Pfam" id="PF13365">
    <property type="entry name" value="Trypsin_2"/>
    <property type="match status" value="1"/>
</dbReference>
<dbReference type="SMART" id="SM00228">
    <property type="entry name" value="PDZ"/>
    <property type="match status" value="1"/>
</dbReference>
<evidence type="ECO:0000256" key="2">
    <source>
        <dbReference type="ARBA" id="ARBA00022801"/>
    </source>
</evidence>
<dbReference type="OrthoDB" id="9758917at2"/>
<dbReference type="PANTHER" id="PTHR43343:SF3">
    <property type="entry name" value="PROTEASE DO-LIKE 8, CHLOROPLASTIC"/>
    <property type="match status" value="1"/>
</dbReference>
<evidence type="ECO:0000313" key="4">
    <source>
        <dbReference type="EMBL" id="ATL48081.1"/>
    </source>
</evidence>
<dbReference type="InterPro" id="IPR001478">
    <property type="entry name" value="PDZ"/>
</dbReference>
<dbReference type="Gene3D" id="2.40.10.120">
    <property type="match status" value="1"/>
</dbReference>
<dbReference type="InterPro" id="IPR001940">
    <property type="entry name" value="Peptidase_S1C"/>
</dbReference>
<dbReference type="Pfam" id="PF13180">
    <property type="entry name" value="PDZ_2"/>
    <property type="match status" value="1"/>
</dbReference>
<keyword evidence="1 4" id="KW-0645">Protease</keyword>
<evidence type="ECO:0000313" key="5">
    <source>
        <dbReference type="Proteomes" id="UP000220133"/>
    </source>
</evidence>
<evidence type="ECO:0000256" key="1">
    <source>
        <dbReference type="ARBA" id="ARBA00022670"/>
    </source>
</evidence>
<name>A0A291QVY0_9BACT</name>
<dbReference type="GO" id="GO:0006508">
    <property type="term" value="P:proteolysis"/>
    <property type="evidence" value="ECO:0007669"/>
    <property type="project" value="UniProtKB-KW"/>
</dbReference>
<dbReference type="AlphaFoldDB" id="A0A291QVY0"/>
<organism evidence="4 5">
    <name type="scientific">Chitinophaga caeni</name>
    <dbReference type="NCBI Taxonomy" id="2029983"/>
    <lineage>
        <taxon>Bacteria</taxon>
        <taxon>Pseudomonadati</taxon>
        <taxon>Bacteroidota</taxon>
        <taxon>Chitinophagia</taxon>
        <taxon>Chitinophagales</taxon>
        <taxon>Chitinophagaceae</taxon>
        <taxon>Chitinophaga</taxon>
    </lineage>
</organism>
<sequence length="514" mass="55273">MTFKQVLATVLIAGATSVASVFVYNKYFEQRSPGIYQNGSTNIPVNYTSYIPNAIKTNDSNNTPFDFTYASKVAVPGVVHIRTKTNPRQVQNSRRQASPLQQLFGDDDFWDEFMGNNQRKYYIPGQMASGSGVIISDDGYIVTNNHVVDNADEVTVTLANSNRTYTAKVIGTDPYTDLAVIKIDAKDLPYLVYGNSDDVQVGQWVLAVGYPLNLETTVTAGIVSAKSRTIGINKVGTSNISPIESFIQTDAAVNQGNSGGALINTGGELVGINSAIASPTGSFAGYSYAIPVNLVKKVVADIMQYGSVQRAFLGISYYDPNKISDSDAKELNIRKDVNGVLVANAPDGGAASAAGIKEGDVITKINGINTLGIPQMTEQLARYKPGDKVSVTYLRDNKEHTVNVLLKNRAGTTDIVKSYAIDKLGAELYTVPANRASQFGLNGGVLVGKISSGIIRNQTTMRPGFIIIKAGDSQVTSLEDLQNALQENSKIRLEGIYANNSGNGVYYYDINTNN</sequence>
<accession>A0A291QVY0</accession>
<dbReference type="InterPro" id="IPR051201">
    <property type="entry name" value="Chloro_Bact_Ser_Proteases"/>
</dbReference>
<dbReference type="InterPro" id="IPR009003">
    <property type="entry name" value="Peptidase_S1_PA"/>
</dbReference>
<gene>
    <name evidence="4" type="ORF">COR50_13410</name>
</gene>
<evidence type="ECO:0000259" key="3">
    <source>
        <dbReference type="PROSITE" id="PS50106"/>
    </source>
</evidence>
<protein>
    <submittedName>
        <fullName evidence="4">Serine protease</fullName>
    </submittedName>
</protein>
<dbReference type="Gene3D" id="2.30.42.10">
    <property type="match status" value="2"/>
</dbReference>
<dbReference type="Proteomes" id="UP000220133">
    <property type="component" value="Chromosome"/>
</dbReference>
<dbReference type="PANTHER" id="PTHR43343">
    <property type="entry name" value="PEPTIDASE S12"/>
    <property type="match status" value="1"/>
</dbReference>
<dbReference type="RefSeq" id="WP_098194458.1">
    <property type="nucleotide sequence ID" value="NZ_CP023777.1"/>
</dbReference>
<dbReference type="InterPro" id="IPR036034">
    <property type="entry name" value="PDZ_sf"/>
</dbReference>
<dbReference type="PRINTS" id="PR00834">
    <property type="entry name" value="PROTEASES2C"/>
</dbReference>
<reference evidence="4 5" key="1">
    <citation type="submission" date="2017-10" db="EMBL/GenBank/DDBJ databases">
        <title>Paenichitinophaga pekingensis gen. nov., sp. nov., isolated from activated sludge.</title>
        <authorList>
            <person name="Jin D."/>
            <person name="Kong X."/>
            <person name="Deng Y."/>
            <person name="Bai Z."/>
        </authorList>
    </citation>
    <scope>NUCLEOTIDE SEQUENCE [LARGE SCALE GENOMIC DNA]</scope>
    <source>
        <strain evidence="4 5">13</strain>
    </source>
</reference>
<dbReference type="PROSITE" id="PS50106">
    <property type="entry name" value="PDZ"/>
    <property type="match status" value="1"/>
</dbReference>
<proteinExistence type="predicted"/>
<dbReference type="EMBL" id="CP023777">
    <property type="protein sequence ID" value="ATL48081.1"/>
    <property type="molecule type" value="Genomic_DNA"/>
</dbReference>
<feature type="domain" description="PDZ" evidence="3">
    <location>
        <begin position="302"/>
        <end position="397"/>
    </location>
</feature>
<dbReference type="GO" id="GO:0004252">
    <property type="term" value="F:serine-type endopeptidase activity"/>
    <property type="evidence" value="ECO:0007669"/>
    <property type="project" value="InterPro"/>
</dbReference>
<keyword evidence="2" id="KW-0378">Hydrolase</keyword>
<keyword evidence="5" id="KW-1185">Reference proteome</keyword>
<dbReference type="SUPFAM" id="SSF50156">
    <property type="entry name" value="PDZ domain-like"/>
    <property type="match status" value="1"/>
</dbReference>
<dbReference type="SUPFAM" id="SSF50494">
    <property type="entry name" value="Trypsin-like serine proteases"/>
    <property type="match status" value="1"/>
</dbReference>
<dbReference type="KEGG" id="cbae:COR50_13410"/>